<keyword evidence="2" id="KW-0472">Membrane</keyword>
<reference evidence="4" key="1">
    <citation type="journal article" date="2007" name="PLoS ONE">
        <title>The first genome sequence of an elite grapevine cultivar (Pinot noir Vitis vinifera L.): coping with a highly heterozygous genome.</title>
        <authorList>
            <person name="Velasco R."/>
            <person name="Zharkikh A."/>
            <person name="Troggio M."/>
            <person name="Cartwright D.A."/>
            <person name="Cestaro A."/>
            <person name="Pruss D."/>
            <person name="Pindo M."/>
            <person name="FitzGerald L.M."/>
            <person name="Vezzulli S."/>
            <person name="Reid J."/>
            <person name="Malacarne G."/>
            <person name="Iliev D."/>
            <person name="Coppola G."/>
            <person name="Wardell B."/>
            <person name="Micheletti D."/>
            <person name="Macalma T."/>
            <person name="Facci M."/>
            <person name="Mitchell J.T."/>
            <person name="Perazzolli M."/>
            <person name="Eldredge G."/>
            <person name="Gatto P."/>
            <person name="Oyzerski R."/>
            <person name="Moretto M."/>
            <person name="Gutin N."/>
            <person name="Stefanini M."/>
            <person name="Chen Y."/>
            <person name="Segala C."/>
            <person name="Davenport C."/>
            <person name="Dematte L."/>
            <person name="Mraz A."/>
            <person name="Battilana J."/>
            <person name="Stormo K."/>
            <person name="Costa F."/>
            <person name="Tao Q."/>
            <person name="Si-Ammour A."/>
            <person name="Harkins T."/>
            <person name="Lackey A."/>
            <person name="Perbost C."/>
            <person name="Taillon B."/>
            <person name="Stella A."/>
            <person name="Solovyev V."/>
            <person name="Fawcett J.A."/>
            <person name="Sterck L."/>
            <person name="Vandepoele K."/>
            <person name="Grando S.M."/>
            <person name="Toppo S."/>
            <person name="Moser C."/>
            <person name="Lanchbury J."/>
            <person name="Bogden R."/>
            <person name="Skolnick M."/>
            <person name="Sgaramella V."/>
            <person name="Bhatnagar S.K."/>
            <person name="Fontana P."/>
            <person name="Gutin A."/>
            <person name="Van de Peer Y."/>
            <person name="Salamini F."/>
            <person name="Viola R."/>
        </authorList>
    </citation>
    <scope>NUCLEOTIDE SEQUENCE</scope>
</reference>
<dbReference type="Gene3D" id="3.30.420.10">
    <property type="entry name" value="Ribonuclease H-like superfamily/Ribonuclease H"/>
    <property type="match status" value="1"/>
</dbReference>
<feature type="transmembrane region" description="Helical" evidence="2">
    <location>
        <begin position="129"/>
        <end position="152"/>
    </location>
</feature>
<evidence type="ECO:0000259" key="3">
    <source>
        <dbReference type="Pfam" id="PF07727"/>
    </source>
</evidence>
<sequence>MSQHGIIHQSSCAHTPQQNGVAERKNRHLGDAILTACYLINRMPSSVLHDQIPHSLLFLDQPLYFLPPRPQNAFSWDIPNFKRVIVVIPLRLIATFSPLMSLSLRTHRSSPPLSLFLFLKSYPFPLSPHLMQCLLTHFRFIIAVIVSLLLLLWSRYLLTHFLSLWLLLPRLCLLLLTYPLLFGKSTLEALSHPGWRQVMVDEMTALHSNGTWDLVVLPSGKSTVGCRRLVVKGYTQVYGSNYGDTFSPVAKIASVRLLLSMAAMRSWPLYQLDIKNVFLHGDLAEEVYMEQPPGFVAQGGSGLVCRLRHSLYGLKQSLRAWFSRFSSVIQKFGMFRSTADHSVFYHHNSSGQCIYLVVYVDDIVITGSDQNGIQKLKQHLFTHFQTKDLGKLKYFLGIEIAQSSSNVVLSQKKHSYGSKYQTYTRTGEPLGDPGRYRRLVGKLNYLTITRPDISFVVSVVSQFLQSPCDSHWDAVIRILRYIKSTPGQGVLYKNRGHTQVVGYTDADWVGSPTNRRSTSGYCVFIGDVVARSSAEAEYRAMALATCELIWLKHLLRELRFGKDE</sequence>
<keyword evidence="2" id="KW-1133">Transmembrane helix</keyword>
<dbReference type="InterPro" id="IPR043502">
    <property type="entry name" value="DNA/RNA_pol_sf"/>
</dbReference>
<dbReference type="PANTHER" id="PTHR11439:SF484">
    <property type="entry name" value="REVERSE TRANSCRIPTASE TY1_COPIA-TYPE DOMAIN-CONTAINING PROTEIN"/>
    <property type="match status" value="1"/>
</dbReference>
<name>A5BG89_VITVI</name>
<dbReference type="PANTHER" id="PTHR11439">
    <property type="entry name" value="GAG-POL-RELATED RETROTRANSPOSON"/>
    <property type="match status" value="1"/>
</dbReference>
<evidence type="ECO:0000256" key="2">
    <source>
        <dbReference type="SAM" id="Phobius"/>
    </source>
</evidence>
<evidence type="ECO:0000256" key="1">
    <source>
        <dbReference type="SAM" id="MobiDB-lite"/>
    </source>
</evidence>
<dbReference type="EMBL" id="AM458471">
    <property type="protein sequence ID" value="CAN67892.1"/>
    <property type="molecule type" value="Genomic_DNA"/>
</dbReference>
<organism evidence="4">
    <name type="scientific">Vitis vinifera</name>
    <name type="common">Grape</name>
    <dbReference type="NCBI Taxonomy" id="29760"/>
    <lineage>
        <taxon>Eukaryota</taxon>
        <taxon>Viridiplantae</taxon>
        <taxon>Streptophyta</taxon>
        <taxon>Embryophyta</taxon>
        <taxon>Tracheophyta</taxon>
        <taxon>Spermatophyta</taxon>
        <taxon>Magnoliopsida</taxon>
        <taxon>eudicotyledons</taxon>
        <taxon>Gunneridae</taxon>
        <taxon>Pentapetalae</taxon>
        <taxon>rosids</taxon>
        <taxon>Vitales</taxon>
        <taxon>Vitaceae</taxon>
        <taxon>Viteae</taxon>
        <taxon>Vitis</taxon>
    </lineage>
</organism>
<dbReference type="InterPro" id="IPR013103">
    <property type="entry name" value="RVT_2"/>
</dbReference>
<feature type="transmembrane region" description="Helical" evidence="2">
    <location>
        <begin position="164"/>
        <end position="182"/>
    </location>
</feature>
<accession>A5BG89</accession>
<dbReference type="InterPro" id="IPR036397">
    <property type="entry name" value="RNaseH_sf"/>
</dbReference>
<feature type="compositionally biased region" description="Polar residues" evidence="1">
    <location>
        <begin position="1"/>
        <end position="20"/>
    </location>
</feature>
<dbReference type="SUPFAM" id="SSF53098">
    <property type="entry name" value="Ribonuclease H-like"/>
    <property type="match status" value="1"/>
</dbReference>
<dbReference type="ExpressionAtlas" id="A5BG89">
    <property type="expression patterns" value="baseline and differential"/>
</dbReference>
<dbReference type="InterPro" id="IPR012337">
    <property type="entry name" value="RNaseH-like_sf"/>
</dbReference>
<protein>
    <recommendedName>
        <fullName evidence="3">Reverse transcriptase Ty1/copia-type domain-containing protein</fullName>
    </recommendedName>
</protein>
<dbReference type="GO" id="GO:0003676">
    <property type="term" value="F:nucleic acid binding"/>
    <property type="evidence" value="ECO:0007669"/>
    <property type="project" value="InterPro"/>
</dbReference>
<gene>
    <name evidence="4" type="ORF">VITISV_036690</name>
</gene>
<dbReference type="AlphaFoldDB" id="A5BG89"/>
<evidence type="ECO:0000313" key="4">
    <source>
        <dbReference type="EMBL" id="CAN67892.1"/>
    </source>
</evidence>
<dbReference type="Pfam" id="PF07727">
    <property type="entry name" value="RVT_2"/>
    <property type="match status" value="1"/>
</dbReference>
<feature type="region of interest" description="Disordered" evidence="1">
    <location>
        <begin position="1"/>
        <end position="21"/>
    </location>
</feature>
<dbReference type="SUPFAM" id="SSF56672">
    <property type="entry name" value="DNA/RNA polymerases"/>
    <property type="match status" value="1"/>
</dbReference>
<dbReference type="CDD" id="cd09272">
    <property type="entry name" value="RNase_HI_RT_Ty1"/>
    <property type="match status" value="1"/>
</dbReference>
<keyword evidence="2" id="KW-0812">Transmembrane</keyword>
<proteinExistence type="predicted"/>
<feature type="domain" description="Reverse transcriptase Ty1/copia-type" evidence="3">
    <location>
        <begin position="228"/>
        <end position="413"/>
    </location>
</feature>